<proteinExistence type="predicted"/>
<dbReference type="AlphaFoldDB" id="A0A3M7SUG5"/>
<evidence type="ECO:0000313" key="2">
    <source>
        <dbReference type="Proteomes" id="UP000276133"/>
    </source>
</evidence>
<keyword evidence="2" id="KW-1185">Reference proteome</keyword>
<dbReference type="EMBL" id="REGN01000757">
    <property type="protein sequence ID" value="RNA39342.1"/>
    <property type="molecule type" value="Genomic_DNA"/>
</dbReference>
<dbReference type="Proteomes" id="UP000276133">
    <property type="component" value="Unassembled WGS sequence"/>
</dbReference>
<reference evidence="1 2" key="1">
    <citation type="journal article" date="2018" name="Sci. Rep.">
        <title>Genomic signatures of local adaptation to the degree of environmental predictability in rotifers.</title>
        <authorList>
            <person name="Franch-Gras L."/>
            <person name="Hahn C."/>
            <person name="Garcia-Roger E.M."/>
            <person name="Carmona M.J."/>
            <person name="Serra M."/>
            <person name="Gomez A."/>
        </authorList>
    </citation>
    <scope>NUCLEOTIDE SEQUENCE [LARGE SCALE GENOMIC DNA]</scope>
    <source>
        <strain evidence="1">HYR1</strain>
    </source>
</reference>
<accession>A0A3M7SUG5</accession>
<gene>
    <name evidence="1" type="ORF">BpHYR1_032452</name>
</gene>
<comment type="caution">
    <text evidence="1">The sequence shown here is derived from an EMBL/GenBank/DDBJ whole genome shotgun (WGS) entry which is preliminary data.</text>
</comment>
<organism evidence="1 2">
    <name type="scientific">Brachionus plicatilis</name>
    <name type="common">Marine rotifer</name>
    <name type="synonym">Brachionus muelleri</name>
    <dbReference type="NCBI Taxonomy" id="10195"/>
    <lineage>
        <taxon>Eukaryota</taxon>
        <taxon>Metazoa</taxon>
        <taxon>Spiralia</taxon>
        <taxon>Gnathifera</taxon>
        <taxon>Rotifera</taxon>
        <taxon>Eurotatoria</taxon>
        <taxon>Monogononta</taxon>
        <taxon>Pseudotrocha</taxon>
        <taxon>Ploima</taxon>
        <taxon>Brachionidae</taxon>
        <taxon>Brachionus</taxon>
    </lineage>
</organism>
<protein>
    <submittedName>
        <fullName evidence="1">Uncharacterized protein</fullName>
    </submittedName>
</protein>
<evidence type="ECO:0000313" key="1">
    <source>
        <dbReference type="EMBL" id="RNA39342.1"/>
    </source>
</evidence>
<sequence length="181" mass="20552">MPWHDEVSCSLNFSIMIRDLKLISLVSWSDMGSRLDASAPHSAVAIRTLGLRKALRASGSWSPRRHSVWPRAIFLALLNSSNDPTASLLLTTCPTIANKRQIFIRGWSAKPSSRGCLNVWLNWFLSMGISLNLFSTYECDLKLFDPCLEQIPQVDSRDVARHFLMGLRNIVKFHKKLQIQK</sequence>
<name>A0A3M7SUG5_BRAPC</name>